<dbReference type="Pfam" id="PF08241">
    <property type="entry name" value="Methyltransf_11"/>
    <property type="match status" value="1"/>
</dbReference>
<keyword evidence="6 8" id="KW-0949">S-adenosyl-L-methionine</keyword>
<evidence type="ECO:0000256" key="4">
    <source>
        <dbReference type="ARBA" id="ARBA00022603"/>
    </source>
</evidence>
<evidence type="ECO:0000313" key="10">
    <source>
        <dbReference type="EMBL" id="PZN82149.1"/>
    </source>
</evidence>
<dbReference type="InterPro" id="IPR013216">
    <property type="entry name" value="Methyltransf_11"/>
</dbReference>
<accession>A0A2W4RKL4</accession>
<sequence>MNQAAMIDKRWVGRSFSRAASGYDRVAALQRQVGEGLLDRLPAGEFMPKSILDLGAGTGYCTALLGKRFPNSSLIAVDIAEGMLSIFKQRSGLQEKALRICGDGETLPLRDGSVDMVYSNLALQWCPDLSVVMGEFFRVLRPGGVLLFSTFGEASLCELRNAWAKADNHSHVNTFASKSAIETALTKAKFGDVSVLNEQCVIAYSSVNELLCELKKLGAHNITMNRPRHLTGKGVFRKMMEAYASAMPTGRINATFEIIHGLARLPSN</sequence>
<comment type="pathway">
    <text evidence="2 8">Cofactor biosynthesis; biotin biosynthesis.</text>
</comment>
<name>A0A2W4RKL4_9GAMM</name>
<evidence type="ECO:0000256" key="3">
    <source>
        <dbReference type="ARBA" id="ARBA00012327"/>
    </source>
</evidence>
<evidence type="ECO:0000259" key="9">
    <source>
        <dbReference type="Pfam" id="PF08241"/>
    </source>
</evidence>
<dbReference type="Proteomes" id="UP000249396">
    <property type="component" value="Unassembled WGS sequence"/>
</dbReference>
<evidence type="ECO:0000256" key="8">
    <source>
        <dbReference type="HAMAP-Rule" id="MF_00835"/>
    </source>
</evidence>
<dbReference type="PANTHER" id="PTHR13090:SF1">
    <property type="entry name" value="ARGININE-HYDROXYLASE NDUFAF5, MITOCHONDRIAL"/>
    <property type="match status" value="1"/>
</dbReference>
<comment type="caution">
    <text evidence="10">The sequence shown here is derived from an EMBL/GenBank/DDBJ whole genome shotgun (WGS) entry which is preliminary data.</text>
</comment>
<dbReference type="CDD" id="cd02440">
    <property type="entry name" value="AdoMet_MTases"/>
    <property type="match status" value="1"/>
</dbReference>
<dbReference type="GO" id="GO:0010340">
    <property type="term" value="F:carboxyl-O-methyltransferase activity"/>
    <property type="evidence" value="ECO:0007669"/>
    <property type="project" value="UniProtKB-UniRule"/>
</dbReference>
<evidence type="ECO:0000256" key="6">
    <source>
        <dbReference type="ARBA" id="ARBA00022691"/>
    </source>
</evidence>
<dbReference type="GO" id="GO:0032259">
    <property type="term" value="P:methylation"/>
    <property type="evidence" value="ECO:0007669"/>
    <property type="project" value="UniProtKB-KW"/>
</dbReference>
<comment type="function">
    <text evidence="8">Converts the free carboxyl group of a malonyl-thioester to its methyl ester by transfer of a methyl group from S-adenosyl-L-methionine (SAM). It allows to synthesize pimeloyl-ACP via the fatty acid synthetic pathway.</text>
</comment>
<evidence type="ECO:0000256" key="2">
    <source>
        <dbReference type="ARBA" id="ARBA00004746"/>
    </source>
</evidence>
<comment type="similarity">
    <text evidence="8">Belongs to the methyltransferase superfamily.</text>
</comment>
<dbReference type="GO" id="GO:0009102">
    <property type="term" value="P:biotin biosynthetic process"/>
    <property type="evidence" value="ECO:0007669"/>
    <property type="project" value="UniProtKB-UniRule"/>
</dbReference>
<comment type="catalytic activity">
    <reaction evidence="1 8">
        <text>malonyl-[ACP] + S-adenosyl-L-methionine = malonyl-[ACP] methyl ester + S-adenosyl-L-homocysteine</text>
        <dbReference type="Rhea" id="RHEA:17105"/>
        <dbReference type="Rhea" id="RHEA-COMP:9623"/>
        <dbReference type="Rhea" id="RHEA-COMP:9954"/>
        <dbReference type="ChEBI" id="CHEBI:57856"/>
        <dbReference type="ChEBI" id="CHEBI:59789"/>
        <dbReference type="ChEBI" id="CHEBI:78449"/>
        <dbReference type="ChEBI" id="CHEBI:78845"/>
        <dbReference type="EC" id="2.1.1.197"/>
    </reaction>
</comment>
<dbReference type="HAMAP" id="MF_00835">
    <property type="entry name" value="BioC"/>
    <property type="match status" value="1"/>
</dbReference>
<feature type="domain" description="Methyltransferase type 11" evidence="9">
    <location>
        <begin position="52"/>
        <end position="148"/>
    </location>
</feature>
<keyword evidence="7 8" id="KW-0093">Biotin biosynthesis</keyword>
<dbReference type="GO" id="GO:0102130">
    <property type="term" value="F:malonyl-CoA methyltransferase activity"/>
    <property type="evidence" value="ECO:0007669"/>
    <property type="project" value="UniProtKB-EC"/>
</dbReference>
<dbReference type="SUPFAM" id="SSF53335">
    <property type="entry name" value="S-adenosyl-L-methionine-dependent methyltransferases"/>
    <property type="match status" value="1"/>
</dbReference>
<dbReference type="InterPro" id="IPR029063">
    <property type="entry name" value="SAM-dependent_MTases_sf"/>
</dbReference>
<evidence type="ECO:0000256" key="5">
    <source>
        <dbReference type="ARBA" id="ARBA00022679"/>
    </source>
</evidence>
<protein>
    <recommendedName>
        <fullName evidence="3 8">Malonyl-[acyl-carrier protein] O-methyltransferase</fullName>
        <shortName evidence="8">Malonyl-ACP O-methyltransferase</shortName>
        <ecNumber evidence="3 8">2.1.1.197</ecNumber>
    </recommendedName>
    <alternativeName>
        <fullName evidence="8">Biotin synthesis protein BioC</fullName>
    </alternativeName>
</protein>
<dbReference type="UniPathway" id="UPA00078"/>
<dbReference type="InterPro" id="IPR011814">
    <property type="entry name" value="BioC"/>
</dbReference>
<keyword evidence="4 8" id="KW-0489">Methyltransferase</keyword>
<dbReference type="EC" id="2.1.1.197" evidence="3 8"/>
<dbReference type="NCBIfam" id="TIGR02072">
    <property type="entry name" value="BioC"/>
    <property type="match status" value="1"/>
</dbReference>
<organism evidence="10 11">
    <name type="scientific">Candidatus Methylumidiphilus alinenensis</name>
    <dbReference type="NCBI Taxonomy" id="2202197"/>
    <lineage>
        <taxon>Bacteria</taxon>
        <taxon>Pseudomonadati</taxon>
        <taxon>Pseudomonadota</taxon>
        <taxon>Gammaproteobacteria</taxon>
        <taxon>Methylococcales</taxon>
        <taxon>Candidatus Methylumidiphilus</taxon>
    </lineage>
</organism>
<dbReference type="InterPro" id="IPR050602">
    <property type="entry name" value="Malonyl-ACP_OMT"/>
</dbReference>
<dbReference type="AlphaFoldDB" id="A0A2W4RKL4"/>
<gene>
    <name evidence="8 10" type="primary">bioC</name>
    <name evidence="10" type="ORF">DM484_06940</name>
</gene>
<evidence type="ECO:0000313" key="11">
    <source>
        <dbReference type="Proteomes" id="UP000249396"/>
    </source>
</evidence>
<dbReference type="GO" id="GO:0008757">
    <property type="term" value="F:S-adenosylmethionine-dependent methyltransferase activity"/>
    <property type="evidence" value="ECO:0007669"/>
    <property type="project" value="InterPro"/>
</dbReference>
<dbReference type="EMBL" id="QJPH01000232">
    <property type="protein sequence ID" value="PZN82149.1"/>
    <property type="molecule type" value="Genomic_DNA"/>
</dbReference>
<keyword evidence="5 8" id="KW-0808">Transferase</keyword>
<evidence type="ECO:0000256" key="1">
    <source>
        <dbReference type="ARBA" id="ARBA00000852"/>
    </source>
</evidence>
<evidence type="ECO:0000256" key="7">
    <source>
        <dbReference type="ARBA" id="ARBA00022756"/>
    </source>
</evidence>
<dbReference type="Gene3D" id="3.40.50.150">
    <property type="entry name" value="Vaccinia Virus protein VP39"/>
    <property type="match status" value="1"/>
</dbReference>
<reference evidence="10 11" key="1">
    <citation type="journal article" date="2018" name="Aquat. Microb. Ecol.">
        <title>Gammaproteobacterial methanotrophs dominate.</title>
        <authorList>
            <person name="Rissanen A.J."/>
            <person name="Saarenheimo J."/>
            <person name="Tiirola M."/>
            <person name="Peura S."/>
            <person name="Aalto S.L."/>
            <person name="Karvinen A."/>
            <person name="Nykanen H."/>
        </authorList>
    </citation>
    <scope>NUCLEOTIDE SEQUENCE [LARGE SCALE GENOMIC DNA]</scope>
    <source>
        <strain evidence="10">AMbin10</strain>
    </source>
</reference>
<proteinExistence type="inferred from homology"/>
<dbReference type="PANTHER" id="PTHR13090">
    <property type="entry name" value="ARGININE-HYDROXYLASE NDUFAF5, MITOCHONDRIAL"/>
    <property type="match status" value="1"/>
</dbReference>